<keyword evidence="3 6" id="KW-0812">Transmembrane</keyword>
<dbReference type="AlphaFoldDB" id="A0A060DV40"/>
<sequence>MLVAVADELRRQSRSIIVRLMLFGLVLVFVGACARIWVLSSFLEDKINNLTSSQQQSTASYVAHDIDEKIKARLDLLRRAAGSLPLAALDDPTALRDWLKRHQDIAPLFSRGLMVVRPDGHEVVADYPERQRSPDFDVSNRDWFQAALNSREPVIGRPARSSLDDEPMVVMATAVTDAAGRPVAVLSGATALSSPGFLNLVQGNRIGRSGGFLLVSPRDRLFVSASDHGMILTATPPEGVNPLHDRAMAGYRGTGVTVNAAGVEELSAIAAVPTAGWFLVARLPTAEAFEGVRDLQTFIATNSLMIAAFAATVLFIGMRRFFRPLTEAAKRMHQMADGHMELAPLPVHRMDEVGELAQGFNYLLGKLREQEAALRASEARMAHMAHHDALTGLPNRTMFHDRLQQAIDRAERGGTLFALLYIDLDGFKPINDTHGHSRGDEVLRVVARRLSGLLRKADLIARIGGDEFAIILEVEVTPAGAETVADKCRTALAEPILIDGLRLPLALSIGVAVYPQDGRDAQQLIVHADQAMYAVKRGAARVPAL</sequence>
<dbReference type="InterPro" id="IPR033479">
    <property type="entry name" value="dCache_1"/>
</dbReference>
<comment type="subcellular location">
    <subcellularLocation>
        <location evidence="1">Cell membrane</location>
        <topology evidence="1">Multi-pass membrane protein</topology>
    </subcellularLocation>
</comment>
<dbReference type="CDD" id="cd18774">
    <property type="entry name" value="PDC2_HK_sensor"/>
    <property type="match status" value="1"/>
</dbReference>
<dbReference type="FunFam" id="3.30.70.270:FF:000001">
    <property type="entry name" value="Diguanylate cyclase domain protein"/>
    <property type="match status" value="1"/>
</dbReference>
<dbReference type="Gene3D" id="3.30.450.20">
    <property type="entry name" value="PAS domain"/>
    <property type="match status" value="1"/>
</dbReference>
<dbReference type="GO" id="GO:0005886">
    <property type="term" value="C:plasma membrane"/>
    <property type="evidence" value="ECO:0007669"/>
    <property type="project" value="UniProtKB-SubCell"/>
</dbReference>
<dbReference type="Pfam" id="PF00990">
    <property type="entry name" value="GGDEF"/>
    <property type="match status" value="1"/>
</dbReference>
<dbReference type="PROSITE" id="PS50885">
    <property type="entry name" value="HAMP"/>
    <property type="match status" value="1"/>
</dbReference>
<feature type="domain" description="GGDEF" evidence="8">
    <location>
        <begin position="415"/>
        <end position="545"/>
    </location>
</feature>
<dbReference type="Pfam" id="PF02743">
    <property type="entry name" value="dCache_1"/>
    <property type="match status" value="1"/>
</dbReference>
<evidence type="ECO:0000256" key="4">
    <source>
        <dbReference type="ARBA" id="ARBA00022989"/>
    </source>
</evidence>
<proteinExistence type="predicted"/>
<dbReference type="SUPFAM" id="SSF158472">
    <property type="entry name" value="HAMP domain-like"/>
    <property type="match status" value="1"/>
</dbReference>
<name>A0A060DV40_9PROT</name>
<dbReference type="Proteomes" id="UP000027186">
    <property type="component" value="Plasmid AbAZ39_p1"/>
</dbReference>
<dbReference type="KEGG" id="abq:ABAZ39_23130"/>
<evidence type="ECO:0000256" key="6">
    <source>
        <dbReference type="SAM" id="Phobius"/>
    </source>
</evidence>
<dbReference type="PANTHER" id="PTHR46663">
    <property type="entry name" value="DIGUANYLATE CYCLASE DGCT-RELATED"/>
    <property type="match status" value="1"/>
</dbReference>
<dbReference type="NCBIfam" id="TIGR00254">
    <property type="entry name" value="GGDEF"/>
    <property type="match status" value="1"/>
</dbReference>
<dbReference type="InterPro" id="IPR000160">
    <property type="entry name" value="GGDEF_dom"/>
</dbReference>
<dbReference type="CDD" id="cd18773">
    <property type="entry name" value="PDC1_HK_sensor"/>
    <property type="match status" value="1"/>
</dbReference>
<evidence type="ECO:0000313" key="10">
    <source>
        <dbReference type="Proteomes" id="UP000027186"/>
    </source>
</evidence>
<keyword evidence="5 6" id="KW-0472">Membrane</keyword>
<keyword evidence="4 6" id="KW-1133">Transmembrane helix</keyword>
<geneLocation type="plasmid" evidence="9 10">
    <name>AbAZ39_p1</name>
</geneLocation>
<dbReference type="RefSeq" id="WP_040135125.1">
    <property type="nucleotide sequence ID" value="NZ_CP007794.1"/>
</dbReference>
<evidence type="ECO:0000256" key="2">
    <source>
        <dbReference type="ARBA" id="ARBA00022475"/>
    </source>
</evidence>
<dbReference type="EMBL" id="CP007794">
    <property type="protein sequence ID" value="AIB14789.1"/>
    <property type="molecule type" value="Genomic_DNA"/>
</dbReference>
<gene>
    <name evidence="9" type="ORF">ABAZ39_23130</name>
</gene>
<dbReference type="GO" id="GO:0007165">
    <property type="term" value="P:signal transduction"/>
    <property type="evidence" value="ECO:0007669"/>
    <property type="project" value="InterPro"/>
</dbReference>
<reference evidence="9 10" key="1">
    <citation type="journal article" date="2014" name="Genome Announc.">
        <title>Complete Genome Sequence of the Model Rhizosphere Strain Azospirillum brasilense Az39, Successfully Applied in Agriculture.</title>
        <authorList>
            <person name="Rivera D."/>
            <person name="Revale S."/>
            <person name="Molina R."/>
            <person name="Gualpa J."/>
            <person name="Puente M."/>
            <person name="Maroniche G."/>
            <person name="Paris G."/>
            <person name="Baker D."/>
            <person name="Clavijo B."/>
            <person name="McLay K."/>
            <person name="Spaepen S."/>
            <person name="Perticari A."/>
            <person name="Vazquez M."/>
            <person name="Wisniewski-Dye F."/>
            <person name="Watkins C."/>
            <person name="Martinez-Abarca F."/>
            <person name="Vanderleyden J."/>
            <person name="Cassan F."/>
        </authorList>
    </citation>
    <scope>NUCLEOTIDE SEQUENCE [LARGE SCALE GENOMIC DNA]</scope>
    <source>
        <strain evidence="9 10">Az39</strain>
        <plasmid evidence="9">AbAZ39_p1</plasmid>
    </source>
</reference>
<evidence type="ECO:0000256" key="5">
    <source>
        <dbReference type="ARBA" id="ARBA00023136"/>
    </source>
</evidence>
<dbReference type="PANTHER" id="PTHR46663:SF2">
    <property type="entry name" value="GGDEF DOMAIN-CONTAINING PROTEIN"/>
    <property type="match status" value="1"/>
</dbReference>
<dbReference type="Gene3D" id="3.30.70.270">
    <property type="match status" value="1"/>
</dbReference>
<evidence type="ECO:0000256" key="1">
    <source>
        <dbReference type="ARBA" id="ARBA00004651"/>
    </source>
</evidence>
<dbReference type="Gene3D" id="6.10.340.10">
    <property type="match status" value="1"/>
</dbReference>
<dbReference type="PROSITE" id="PS50887">
    <property type="entry name" value="GGDEF"/>
    <property type="match status" value="1"/>
</dbReference>
<dbReference type="InterPro" id="IPR029787">
    <property type="entry name" value="Nucleotide_cyclase"/>
</dbReference>
<feature type="transmembrane region" description="Helical" evidence="6">
    <location>
        <begin position="20"/>
        <end position="43"/>
    </location>
</feature>
<dbReference type="InterPro" id="IPR043128">
    <property type="entry name" value="Rev_trsase/Diguanyl_cyclase"/>
</dbReference>
<dbReference type="Pfam" id="PF00672">
    <property type="entry name" value="HAMP"/>
    <property type="match status" value="1"/>
</dbReference>
<dbReference type="CDD" id="cd01949">
    <property type="entry name" value="GGDEF"/>
    <property type="match status" value="1"/>
</dbReference>
<feature type="domain" description="HAMP" evidence="7">
    <location>
        <begin position="319"/>
        <end position="372"/>
    </location>
</feature>
<keyword evidence="9" id="KW-0614">Plasmid</keyword>
<dbReference type="SMART" id="SM00267">
    <property type="entry name" value="GGDEF"/>
    <property type="match status" value="1"/>
</dbReference>
<evidence type="ECO:0000259" key="7">
    <source>
        <dbReference type="PROSITE" id="PS50885"/>
    </source>
</evidence>
<dbReference type="SMART" id="SM00304">
    <property type="entry name" value="HAMP"/>
    <property type="match status" value="1"/>
</dbReference>
<evidence type="ECO:0000256" key="3">
    <source>
        <dbReference type="ARBA" id="ARBA00022692"/>
    </source>
</evidence>
<organism evidence="9 10">
    <name type="scientific">Azospirillum argentinense</name>
    <dbReference type="NCBI Taxonomy" id="2970906"/>
    <lineage>
        <taxon>Bacteria</taxon>
        <taxon>Pseudomonadati</taxon>
        <taxon>Pseudomonadota</taxon>
        <taxon>Alphaproteobacteria</taxon>
        <taxon>Rhodospirillales</taxon>
        <taxon>Azospirillaceae</taxon>
        <taxon>Azospirillum</taxon>
    </lineage>
</organism>
<accession>A0A060DV40</accession>
<evidence type="ECO:0000259" key="8">
    <source>
        <dbReference type="PROSITE" id="PS50887"/>
    </source>
</evidence>
<dbReference type="SUPFAM" id="SSF55073">
    <property type="entry name" value="Nucleotide cyclase"/>
    <property type="match status" value="1"/>
</dbReference>
<dbReference type="InterPro" id="IPR003660">
    <property type="entry name" value="HAMP_dom"/>
</dbReference>
<dbReference type="InterPro" id="IPR052163">
    <property type="entry name" value="DGC-Regulatory_Protein"/>
</dbReference>
<protein>
    <recommendedName>
        <fullName evidence="11">Diguanylate cyclase</fullName>
    </recommendedName>
</protein>
<dbReference type="CDD" id="cd06225">
    <property type="entry name" value="HAMP"/>
    <property type="match status" value="1"/>
</dbReference>
<dbReference type="GO" id="GO:0003824">
    <property type="term" value="F:catalytic activity"/>
    <property type="evidence" value="ECO:0007669"/>
    <property type="project" value="UniProtKB-ARBA"/>
</dbReference>
<evidence type="ECO:0008006" key="11">
    <source>
        <dbReference type="Google" id="ProtNLM"/>
    </source>
</evidence>
<keyword evidence="2" id="KW-1003">Cell membrane</keyword>
<evidence type="ECO:0000313" key="9">
    <source>
        <dbReference type="EMBL" id="AIB14789.1"/>
    </source>
</evidence>